<reference evidence="2" key="1">
    <citation type="journal article" date="2020" name="Stud. Mycol.">
        <title>101 Dothideomycetes genomes: a test case for predicting lifestyles and emergence of pathogens.</title>
        <authorList>
            <person name="Haridas S."/>
            <person name="Albert R."/>
            <person name="Binder M."/>
            <person name="Bloem J."/>
            <person name="Labutti K."/>
            <person name="Salamov A."/>
            <person name="Andreopoulos B."/>
            <person name="Baker S."/>
            <person name="Barry K."/>
            <person name="Bills G."/>
            <person name="Bluhm B."/>
            <person name="Cannon C."/>
            <person name="Castanera R."/>
            <person name="Culley D."/>
            <person name="Daum C."/>
            <person name="Ezra D."/>
            <person name="Gonzalez J."/>
            <person name="Henrissat B."/>
            <person name="Kuo A."/>
            <person name="Liang C."/>
            <person name="Lipzen A."/>
            <person name="Lutzoni F."/>
            <person name="Magnuson J."/>
            <person name="Mondo S."/>
            <person name="Nolan M."/>
            <person name="Ohm R."/>
            <person name="Pangilinan J."/>
            <person name="Park H.-J."/>
            <person name="Ramirez L."/>
            <person name="Alfaro M."/>
            <person name="Sun H."/>
            <person name="Tritt A."/>
            <person name="Yoshinaga Y."/>
            <person name="Zwiers L.-H."/>
            <person name="Turgeon B."/>
            <person name="Goodwin S."/>
            <person name="Spatafora J."/>
            <person name="Crous P."/>
            <person name="Grigoriev I."/>
        </authorList>
    </citation>
    <scope>NUCLEOTIDE SEQUENCE</scope>
    <source>
        <strain evidence="2">CBS 690.94</strain>
    </source>
</reference>
<dbReference type="Proteomes" id="UP000799764">
    <property type="component" value="Unassembled WGS sequence"/>
</dbReference>
<comment type="caution">
    <text evidence="2">The sequence shown here is derived from an EMBL/GenBank/DDBJ whole genome shotgun (WGS) entry which is preliminary data.</text>
</comment>
<organism evidence="2 3">
    <name type="scientific">Karstenula rhodostoma CBS 690.94</name>
    <dbReference type="NCBI Taxonomy" id="1392251"/>
    <lineage>
        <taxon>Eukaryota</taxon>
        <taxon>Fungi</taxon>
        <taxon>Dikarya</taxon>
        <taxon>Ascomycota</taxon>
        <taxon>Pezizomycotina</taxon>
        <taxon>Dothideomycetes</taxon>
        <taxon>Pleosporomycetidae</taxon>
        <taxon>Pleosporales</taxon>
        <taxon>Massarineae</taxon>
        <taxon>Didymosphaeriaceae</taxon>
        <taxon>Karstenula</taxon>
    </lineage>
</organism>
<feature type="compositionally biased region" description="Acidic residues" evidence="1">
    <location>
        <begin position="207"/>
        <end position="217"/>
    </location>
</feature>
<gene>
    <name evidence="2" type="ORF">P171DRAFT_445447</name>
</gene>
<feature type="region of interest" description="Disordered" evidence="1">
    <location>
        <begin position="237"/>
        <end position="275"/>
    </location>
</feature>
<evidence type="ECO:0000256" key="1">
    <source>
        <dbReference type="SAM" id="MobiDB-lite"/>
    </source>
</evidence>
<protein>
    <submittedName>
        <fullName evidence="2">Uncharacterized protein</fullName>
    </submittedName>
</protein>
<proteinExistence type="predicted"/>
<dbReference type="OrthoDB" id="10629044at2759"/>
<keyword evidence="3" id="KW-1185">Reference proteome</keyword>
<evidence type="ECO:0000313" key="2">
    <source>
        <dbReference type="EMBL" id="KAF2442903.1"/>
    </source>
</evidence>
<feature type="compositionally biased region" description="Acidic residues" evidence="1">
    <location>
        <begin position="258"/>
        <end position="270"/>
    </location>
</feature>
<dbReference type="EMBL" id="MU001503">
    <property type="protein sequence ID" value="KAF2442903.1"/>
    <property type="molecule type" value="Genomic_DNA"/>
</dbReference>
<name>A0A9P4PGG8_9PLEO</name>
<feature type="region of interest" description="Disordered" evidence="1">
    <location>
        <begin position="166"/>
        <end position="217"/>
    </location>
</feature>
<sequence length="289" mass="31108">MDACACCRLCIHHNLGLAAPRRAYLTTLPSTTGNSPKLSEMKRTFTNFVEGLDAKERKKLLQGRVEDARLWNDSDGPSIWGERTSTDAGPQNTNNVRSAGQEEEVDNALLERLGQAIALMNEGLNTNIAVQEGTACPGVESPDDAAVSTGSSPCMPADAGAVDLVGFAGGDTPTTDLDEQVRGDGLNDTPVHGASEEREGEGKGEGEGEGDDDDEIDWEGVPLSVAICCRWPNTERTEEMRREARREMEQAAMMPLPDGDEEDDDDDDGEAGGRVNGVKWVFKRVEQGI</sequence>
<accession>A0A9P4PGG8</accession>
<feature type="compositionally biased region" description="Basic and acidic residues" evidence="1">
    <location>
        <begin position="194"/>
        <end position="206"/>
    </location>
</feature>
<dbReference type="AlphaFoldDB" id="A0A9P4PGG8"/>
<evidence type="ECO:0000313" key="3">
    <source>
        <dbReference type="Proteomes" id="UP000799764"/>
    </source>
</evidence>
<feature type="compositionally biased region" description="Basic and acidic residues" evidence="1">
    <location>
        <begin position="237"/>
        <end position="249"/>
    </location>
</feature>